<dbReference type="HOGENOM" id="CLU_222395_0_0_1"/>
<dbReference type="InParanoid" id="K2RYK5"/>
<comment type="caution">
    <text evidence="1">The sequence shown here is derived from an EMBL/GenBank/DDBJ whole genome shotgun (WGS) entry which is preliminary data.</text>
</comment>
<accession>K2RYK5</accession>
<dbReference type="Proteomes" id="UP000007129">
    <property type="component" value="Unassembled WGS sequence"/>
</dbReference>
<sequence length="16" mass="1866">FFFFLKTSTTSRVVVS</sequence>
<proteinExistence type="predicted"/>
<gene>
    <name evidence="1" type="ORF">MPH_13447</name>
</gene>
<dbReference type="EMBL" id="AHHD01000636">
    <property type="protein sequence ID" value="EKG09505.1"/>
    <property type="molecule type" value="Genomic_DNA"/>
</dbReference>
<name>K2RYK5_MACPH</name>
<feature type="non-terminal residue" evidence="1">
    <location>
        <position position="16"/>
    </location>
</feature>
<evidence type="ECO:0000313" key="1">
    <source>
        <dbReference type="EMBL" id="EKG09505.1"/>
    </source>
</evidence>
<organism evidence="1 2">
    <name type="scientific">Macrophomina phaseolina (strain MS6)</name>
    <name type="common">Charcoal rot fungus</name>
    <dbReference type="NCBI Taxonomy" id="1126212"/>
    <lineage>
        <taxon>Eukaryota</taxon>
        <taxon>Fungi</taxon>
        <taxon>Dikarya</taxon>
        <taxon>Ascomycota</taxon>
        <taxon>Pezizomycotina</taxon>
        <taxon>Dothideomycetes</taxon>
        <taxon>Dothideomycetes incertae sedis</taxon>
        <taxon>Botryosphaeriales</taxon>
        <taxon>Botryosphaeriaceae</taxon>
        <taxon>Macrophomina</taxon>
    </lineage>
</organism>
<feature type="non-terminal residue" evidence="1">
    <location>
        <position position="1"/>
    </location>
</feature>
<protein>
    <submittedName>
        <fullName evidence="1">Uncharacterized protein</fullName>
    </submittedName>
</protein>
<dbReference type="AlphaFoldDB" id="K2RYK5"/>
<dbReference type="VEuPathDB" id="FungiDB:MPH_13447"/>
<reference evidence="1 2" key="1">
    <citation type="journal article" date="2012" name="BMC Genomics">
        <title>Tools to kill: Genome of one of the most destructive plant pathogenic fungi Macrophomina phaseolina.</title>
        <authorList>
            <person name="Islam M.S."/>
            <person name="Haque M.S."/>
            <person name="Islam M.M."/>
            <person name="Emdad E.M."/>
            <person name="Halim A."/>
            <person name="Hossen Q.M.M."/>
            <person name="Hossain M.Z."/>
            <person name="Ahmed B."/>
            <person name="Rahim S."/>
            <person name="Rahman M.S."/>
            <person name="Alam M.M."/>
            <person name="Hou S."/>
            <person name="Wan X."/>
            <person name="Saito J.A."/>
            <person name="Alam M."/>
        </authorList>
    </citation>
    <scope>NUCLEOTIDE SEQUENCE [LARGE SCALE GENOMIC DNA]</scope>
    <source>
        <strain evidence="1 2">MS6</strain>
    </source>
</reference>
<evidence type="ECO:0000313" key="2">
    <source>
        <dbReference type="Proteomes" id="UP000007129"/>
    </source>
</evidence>